<dbReference type="GO" id="GO:0004497">
    <property type="term" value="F:monooxygenase activity"/>
    <property type="evidence" value="ECO:0007669"/>
    <property type="project" value="UniProtKB-KW"/>
</dbReference>
<keyword evidence="2" id="KW-0503">Monooxygenase</keyword>
<keyword evidence="2" id="KW-0560">Oxidoreductase</keyword>
<feature type="domain" description="ABM" evidence="1">
    <location>
        <begin position="2"/>
        <end position="91"/>
    </location>
</feature>
<dbReference type="InterPro" id="IPR007138">
    <property type="entry name" value="ABM_dom"/>
</dbReference>
<dbReference type="AlphaFoldDB" id="A0A7X2ZG31"/>
<comment type="caution">
    <text evidence="2">The sequence shown here is derived from an EMBL/GenBank/DDBJ whole genome shotgun (WGS) entry which is preliminary data.</text>
</comment>
<dbReference type="InterPro" id="IPR050744">
    <property type="entry name" value="AI-2_Isomerase_LsrG"/>
</dbReference>
<protein>
    <submittedName>
        <fullName evidence="2">Antibiotic biosynthesis monooxygenase</fullName>
    </submittedName>
</protein>
<proteinExistence type="predicted"/>
<accession>A0A7X2ZG31</accession>
<dbReference type="Pfam" id="PF03992">
    <property type="entry name" value="ABM"/>
    <property type="match status" value="1"/>
</dbReference>
<gene>
    <name evidence="2" type="ORF">GNP93_23900</name>
</gene>
<dbReference type="Proteomes" id="UP000450917">
    <property type="component" value="Unassembled WGS sequence"/>
</dbReference>
<evidence type="ECO:0000313" key="2">
    <source>
        <dbReference type="EMBL" id="MUG73670.1"/>
    </source>
</evidence>
<keyword evidence="3" id="KW-1185">Reference proteome</keyword>
<dbReference type="RefSeq" id="WP_054798249.1">
    <property type="nucleotide sequence ID" value="NZ_JARTHJ010000052.1"/>
</dbReference>
<dbReference type="InterPro" id="IPR011008">
    <property type="entry name" value="Dimeric_a/b-barrel"/>
</dbReference>
<dbReference type="PANTHER" id="PTHR33336">
    <property type="entry name" value="QUINOL MONOOXYGENASE YGIN-RELATED"/>
    <property type="match status" value="1"/>
</dbReference>
<dbReference type="PANTHER" id="PTHR33336:SF3">
    <property type="entry name" value="ABM DOMAIN-CONTAINING PROTEIN"/>
    <property type="match status" value="1"/>
</dbReference>
<evidence type="ECO:0000259" key="1">
    <source>
        <dbReference type="PROSITE" id="PS51725"/>
    </source>
</evidence>
<dbReference type="SUPFAM" id="SSF54909">
    <property type="entry name" value="Dimeric alpha+beta barrel"/>
    <property type="match status" value="1"/>
</dbReference>
<reference evidence="2 3" key="1">
    <citation type="submission" date="2019-11" db="EMBL/GenBank/DDBJ databases">
        <title>Draft genome sequences of five Paenibacillus species of dairy origin.</title>
        <authorList>
            <person name="Olajide A.M."/>
            <person name="Chen S."/>
            <person name="Lapointe G."/>
        </authorList>
    </citation>
    <scope>NUCLEOTIDE SEQUENCE [LARGE SCALE GENOMIC DNA]</scope>
    <source>
        <strain evidence="2 3">2CS3</strain>
    </source>
</reference>
<dbReference type="PROSITE" id="PS51725">
    <property type="entry name" value="ABM"/>
    <property type="match status" value="1"/>
</dbReference>
<name>A0A7X2ZG31_9BACL</name>
<dbReference type="Gene3D" id="3.30.70.100">
    <property type="match status" value="1"/>
</dbReference>
<organism evidence="2 3">
    <name type="scientific">Paenibacillus validus</name>
    <dbReference type="NCBI Taxonomy" id="44253"/>
    <lineage>
        <taxon>Bacteria</taxon>
        <taxon>Bacillati</taxon>
        <taxon>Bacillota</taxon>
        <taxon>Bacilli</taxon>
        <taxon>Bacillales</taxon>
        <taxon>Paenibacillaceae</taxon>
        <taxon>Paenibacillus</taxon>
    </lineage>
</organism>
<evidence type="ECO:0000313" key="3">
    <source>
        <dbReference type="Proteomes" id="UP000450917"/>
    </source>
</evidence>
<dbReference type="EMBL" id="WNZX01000030">
    <property type="protein sequence ID" value="MUG73670.1"/>
    <property type="molecule type" value="Genomic_DNA"/>
</dbReference>
<sequence>MIAFTATLKAKPGKEKELEEALIHMVSQVQNEEGALAYTLLRAKDDPGQFTFYEKYKDQAAWDFHDNTPHIRELREKFALLVDGEIKLTHYEEIASIRR</sequence>